<evidence type="ECO:0000256" key="2">
    <source>
        <dbReference type="SAM" id="Phobius"/>
    </source>
</evidence>
<dbReference type="GO" id="GO:0034220">
    <property type="term" value="P:monoatomic ion transmembrane transport"/>
    <property type="evidence" value="ECO:0007669"/>
    <property type="project" value="UniProtKB-KW"/>
</dbReference>
<keyword evidence="2" id="KW-0812">Transmembrane</keyword>
<keyword evidence="2" id="KW-1133">Transmembrane helix</keyword>
<keyword evidence="1" id="KW-0175">Coiled coil</keyword>
<reference evidence="3" key="1">
    <citation type="submission" date="2023-03" db="EMBL/GenBank/DDBJ databases">
        <authorList>
            <person name="Steffen K."/>
            <person name="Cardenas P."/>
        </authorList>
    </citation>
    <scope>NUCLEOTIDE SEQUENCE</scope>
</reference>
<evidence type="ECO:0000313" key="3">
    <source>
        <dbReference type="EMBL" id="CAI8055722.1"/>
    </source>
</evidence>
<keyword evidence="4" id="KW-1185">Reference proteome</keyword>
<gene>
    <name evidence="3" type="ORF">GBAR_LOCUS30394</name>
</gene>
<comment type="caution">
    <text evidence="3">The sequence shown here is derived from an EMBL/GenBank/DDBJ whole genome shotgun (WGS) entry which is preliminary data.</text>
</comment>
<dbReference type="PANTHER" id="PTHR28624:SF1">
    <property type="entry name" value="MITOCHONDRIAL POTASSIUM CHANNEL"/>
    <property type="match status" value="1"/>
</dbReference>
<dbReference type="InterPro" id="IPR037660">
    <property type="entry name" value="CCDC51"/>
</dbReference>
<protein>
    <submittedName>
        <fullName evidence="3">Mitochondrial potassium channel</fullName>
    </submittedName>
</protein>
<feature type="coiled-coil region" evidence="1">
    <location>
        <begin position="179"/>
        <end position="236"/>
    </location>
</feature>
<sequence length="278" mass="31989">MRAVLFLVQSFPRRYSGRPVNLVSYVRSTTEELTGQNKVSLAQAEVRRKREELKTWRQSVSDATALHEEIQQRLRHVYAIKTQLYQAQRRDLAALQTINSEEESLLSEEQSQGVSLESLKLKERECFEALGDAILSSHEKERAQSEKLKYYSRLGSILGAVFGFAGSNLFLRREVRKHQRLLEQKMNDIERTLQTQQQVMPQHSPDTAVISQTLGNEFREIIVEENEKQMKELEDKIISQFYDDEEDKDLLPFLYTGLGVVMAVGICTLSYTVSIAGR</sequence>
<organism evidence="3 4">
    <name type="scientific">Geodia barretti</name>
    <name type="common">Barrett's horny sponge</name>
    <dbReference type="NCBI Taxonomy" id="519541"/>
    <lineage>
        <taxon>Eukaryota</taxon>
        <taxon>Metazoa</taxon>
        <taxon>Porifera</taxon>
        <taxon>Demospongiae</taxon>
        <taxon>Heteroscleromorpha</taxon>
        <taxon>Tetractinellida</taxon>
        <taxon>Astrophorina</taxon>
        <taxon>Geodiidae</taxon>
        <taxon>Geodia</taxon>
    </lineage>
</organism>
<keyword evidence="3" id="KW-0406">Ion transport</keyword>
<accession>A0AA35XLE2</accession>
<keyword evidence="3" id="KW-0407">Ion channel</keyword>
<dbReference type="AlphaFoldDB" id="A0AA35XLE2"/>
<keyword evidence="3" id="KW-0813">Transport</keyword>
<keyword evidence="2" id="KW-0472">Membrane</keyword>
<feature type="transmembrane region" description="Helical" evidence="2">
    <location>
        <begin position="150"/>
        <end position="171"/>
    </location>
</feature>
<dbReference type="Proteomes" id="UP001174909">
    <property type="component" value="Unassembled WGS sequence"/>
</dbReference>
<evidence type="ECO:0000256" key="1">
    <source>
        <dbReference type="SAM" id="Coils"/>
    </source>
</evidence>
<feature type="transmembrane region" description="Helical" evidence="2">
    <location>
        <begin position="250"/>
        <end position="273"/>
    </location>
</feature>
<evidence type="ECO:0000313" key="4">
    <source>
        <dbReference type="Proteomes" id="UP001174909"/>
    </source>
</evidence>
<name>A0AA35XLE2_GEOBA</name>
<dbReference type="EMBL" id="CASHTH010004300">
    <property type="protein sequence ID" value="CAI8055722.1"/>
    <property type="molecule type" value="Genomic_DNA"/>
</dbReference>
<dbReference type="PANTHER" id="PTHR28624">
    <property type="entry name" value="COILED-COIL DOMAIN-CONTAINING PROTEIN 51"/>
    <property type="match status" value="1"/>
</dbReference>
<proteinExistence type="predicted"/>